<comment type="caution">
    <text evidence="1">The sequence shown here is derived from an EMBL/GenBank/DDBJ whole genome shotgun (WGS) entry which is preliminary data.</text>
</comment>
<gene>
    <name evidence="1" type="ORF">L596_016868</name>
</gene>
<reference evidence="1 2" key="1">
    <citation type="journal article" date="2015" name="Genome Biol.">
        <title>Comparative genomics of Steinernema reveals deeply conserved gene regulatory networks.</title>
        <authorList>
            <person name="Dillman A.R."/>
            <person name="Macchietto M."/>
            <person name="Porter C.F."/>
            <person name="Rogers A."/>
            <person name="Williams B."/>
            <person name="Antoshechkin I."/>
            <person name="Lee M.M."/>
            <person name="Goodwin Z."/>
            <person name="Lu X."/>
            <person name="Lewis E.E."/>
            <person name="Goodrich-Blair H."/>
            <person name="Stock S.P."/>
            <person name="Adams B.J."/>
            <person name="Sternberg P.W."/>
            <person name="Mortazavi A."/>
        </authorList>
    </citation>
    <scope>NUCLEOTIDE SEQUENCE [LARGE SCALE GENOMIC DNA]</scope>
    <source>
        <strain evidence="1 2">ALL</strain>
    </source>
</reference>
<keyword evidence="2" id="KW-1185">Reference proteome</keyword>
<sequence>MSSSTIPAGVDAQHIGSRVDWSAVSQKGGKMAKFESVSKHVTFLFAIKDPKAARIVVRCQACLNVNNRRRKQNEDPLSVPYIPIKDDKWTEDPENPAHPHICLQDHNTVSNLDSSQVASRQLYRVAVRGAANDFAPPKTLHNCMISNASEPIMLGDCNGGESAPHFVSLLIPEYDTSRKAFNYHQRANLLKVPNPYVLPEKILVKIFCAKNTNCISERFKTKKPWNGTGKSSKSVRSLVPN</sequence>
<proteinExistence type="predicted"/>
<evidence type="ECO:0000313" key="2">
    <source>
        <dbReference type="Proteomes" id="UP000298663"/>
    </source>
</evidence>
<dbReference type="Proteomes" id="UP000298663">
    <property type="component" value="Unassembled WGS sequence"/>
</dbReference>
<organism evidence="1 2">
    <name type="scientific">Steinernema carpocapsae</name>
    <name type="common">Entomopathogenic nematode</name>
    <dbReference type="NCBI Taxonomy" id="34508"/>
    <lineage>
        <taxon>Eukaryota</taxon>
        <taxon>Metazoa</taxon>
        <taxon>Ecdysozoa</taxon>
        <taxon>Nematoda</taxon>
        <taxon>Chromadorea</taxon>
        <taxon>Rhabditida</taxon>
        <taxon>Tylenchina</taxon>
        <taxon>Panagrolaimomorpha</taxon>
        <taxon>Strongyloidoidea</taxon>
        <taxon>Steinernematidae</taxon>
        <taxon>Steinernema</taxon>
    </lineage>
</organism>
<name>A0A4V6A3I3_STECR</name>
<protein>
    <submittedName>
        <fullName evidence="1">Uncharacterized protein</fullName>
    </submittedName>
</protein>
<reference evidence="1 2" key="2">
    <citation type="journal article" date="2019" name="G3 (Bethesda)">
        <title>Hybrid Assembly of the Genome of the Entomopathogenic Nematode Steinernema carpocapsae Identifies the X-Chromosome.</title>
        <authorList>
            <person name="Serra L."/>
            <person name="Macchietto M."/>
            <person name="Macias-Munoz A."/>
            <person name="McGill C.J."/>
            <person name="Rodriguez I.M."/>
            <person name="Rodriguez B."/>
            <person name="Murad R."/>
            <person name="Mortazavi A."/>
        </authorList>
    </citation>
    <scope>NUCLEOTIDE SEQUENCE [LARGE SCALE GENOMIC DNA]</scope>
    <source>
        <strain evidence="1 2">ALL</strain>
    </source>
</reference>
<dbReference type="AlphaFoldDB" id="A0A4V6A3I3"/>
<evidence type="ECO:0000313" key="1">
    <source>
        <dbReference type="EMBL" id="TKR83245.1"/>
    </source>
</evidence>
<accession>A0A4V6A3I3</accession>
<dbReference type="EMBL" id="AZBU02000004">
    <property type="protein sequence ID" value="TKR83245.1"/>
    <property type="molecule type" value="Genomic_DNA"/>
</dbReference>